<comment type="caution">
    <text evidence="1">The sequence shown here is derived from an EMBL/GenBank/DDBJ whole genome shotgun (WGS) entry which is preliminary data.</text>
</comment>
<dbReference type="Proteomes" id="UP000824469">
    <property type="component" value="Unassembled WGS sequence"/>
</dbReference>
<protein>
    <submittedName>
        <fullName evidence="1">Uncharacterized protein</fullName>
    </submittedName>
</protein>
<reference evidence="1 2" key="1">
    <citation type="journal article" date="2021" name="Nat. Plants">
        <title>The Taxus genome provides insights into paclitaxel biosynthesis.</title>
        <authorList>
            <person name="Xiong X."/>
            <person name="Gou J."/>
            <person name="Liao Q."/>
            <person name="Li Y."/>
            <person name="Zhou Q."/>
            <person name="Bi G."/>
            <person name="Li C."/>
            <person name="Du R."/>
            <person name="Wang X."/>
            <person name="Sun T."/>
            <person name="Guo L."/>
            <person name="Liang H."/>
            <person name="Lu P."/>
            <person name="Wu Y."/>
            <person name="Zhang Z."/>
            <person name="Ro D.K."/>
            <person name="Shang Y."/>
            <person name="Huang S."/>
            <person name="Yan J."/>
        </authorList>
    </citation>
    <scope>NUCLEOTIDE SEQUENCE [LARGE SCALE GENOMIC DNA]</scope>
    <source>
        <strain evidence="1">Ta-2019</strain>
    </source>
</reference>
<organism evidence="1 2">
    <name type="scientific">Taxus chinensis</name>
    <name type="common">Chinese yew</name>
    <name type="synonym">Taxus wallichiana var. chinensis</name>
    <dbReference type="NCBI Taxonomy" id="29808"/>
    <lineage>
        <taxon>Eukaryota</taxon>
        <taxon>Viridiplantae</taxon>
        <taxon>Streptophyta</taxon>
        <taxon>Embryophyta</taxon>
        <taxon>Tracheophyta</taxon>
        <taxon>Spermatophyta</taxon>
        <taxon>Pinopsida</taxon>
        <taxon>Pinidae</taxon>
        <taxon>Conifers II</taxon>
        <taxon>Cupressales</taxon>
        <taxon>Taxaceae</taxon>
        <taxon>Taxus</taxon>
    </lineage>
</organism>
<gene>
    <name evidence="1" type="ORF">KI387_030097</name>
</gene>
<dbReference type="PANTHER" id="PTHR36796">
    <property type="entry name" value="PROTEIN KINASE SUPERFAMILY PROTEIN"/>
    <property type="match status" value="1"/>
</dbReference>
<dbReference type="PANTHER" id="PTHR36796:SF1">
    <property type="entry name" value="PROTEIN KINASE SUPERFAMILY PROTEIN"/>
    <property type="match status" value="1"/>
</dbReference>
<dbReference type="AlphaFoldDB" id="A0AA38CDR6"/>
<dbReference type="OMA" id="FTNNCKL"/>
<dbReference type="EMBL" id="JAHRHJ020000010">
    <property type="protein sequence ID" value="KAH9298415.1"/>
    <property type="molecule type" value="Genomic_DNA"/>
</dbReference>
<proteinExistence type="predicted"/>
<name>A0AA38CDR6_TAXCH</name>
<dbReference type="GO" id="GO:0009507">
    <property type="term" value="C:chloroplast"/>
    <property type="evidence" value="ECO:0007669"/>
    <property type="project" value="TreeGrafter"/>
</dbReference>
<evidence type="ECO:0000313" key="2">
    <source>
        <dbReference type="Proteomes" id="UP000824469"/>
    </source>
</evidence>
<keyword evidence="2" id="KW-1185">Reference proteome</keyword>
<accession>A0AA38CDR6</accession>
<sequence length="187" mass="20671">MASMVNPQSLPCFLYDKVSYHKYGGLVINSSQKLYTFGHQKCGLKHFTNNCKLLRENKHLPRRKAIRRRGIVARIELSNPDDYEVGRLLGSYGYMNITSYGIPQSGGLVGGTFENTGAGFSFKDIEKMRAQKVGQGNVQIRLYSGRVCRGPSMGTRVIFKAYPGQLTGGVEADVMAANELAAHAFLQ</sequence>
<feature type="non-terminal residue" evidence="1">
    <location>
        <position position="187"/>
    </location>
</feature>
<evidence type="ECO:0000313" key="1">
    <source>
        <dbReference type="EMBL" id="KAH9298415.1"/>
    </source>
</evidence>